<evidence type="ECO:0000313" key="3">
    <source>
        <dbReference type="Proteomes" id="UP000799772"/>
    </source>
</evidence>
<dbReference type="InterPro" id="IPR012340">
    <property type="entry name" value="NA-bd_OB-fold"/>
</dbReference>
<feature type="compositionally biased region" description="Polar residues" evidence="1">
    <location>
        <begin position="1"/>
        <end position="12"/>
    </location>
</feature>
<reference evidence="2" key="1">
    <citation type="journal article" date="2020" name="Stud. Mycol.">
        <title>101 Dothideomycetes genomes: a test case for predicting lifestyles and emergence of pathogens.</title>
        <authorList>
            <person name="Haridas S."/>
            <person name="Albert R."/>
            <person name="Binder M."/>
            <person name="Bloem J."/>
            <person name="Labutti K."/>
            <person name="Salamov A."/>
            <person name="Andreopoulos B."/>
            <person name="Baker S."/>
            <person name="Barry K."/>
            <person name="Bills G."/>
            <person name="Bluhm B."/>
            <person name="Cannon C."/>
            <person name="Castanera R."/>
            <person name="Culley D."/>
            <person name="Daum C."/>
            <person name="Ezra D."/>
            <person name="Gonzalez J."/>
            <person name="Henrissat B."/>
            <person name="Kuo A."/>
            <person name="Liang C."/>
            <person name="Lipzen A."/>
            <person name="Lutzoni F."/>
            <person name="Magnuson J."/>
            <person name="Mondo S."/>
            <person name="Nolan M."/>
            <person name="Ohm R."/>
            <person name="Pangilinan J."/>
            <person name="Park H.-J."/>
            <person name="Ramirez L."/>
            <person name="Alfaro M."/>
            <person name="Sun H."/>
            <person name="Tritt A."/>
            <person name="Yoshinaga Y."/>
            <person name="Zwiers L.-H."/>
            <person name="Turgeon B."/>
            <person name="Goodwin S."/>
            <person name="Spatafora J."/>
            <person name="Crous P."/>
            <person name="Grigoriev I."/>
        </authorList>
    </citation>
    <scope>NUCLEOTIDE SEQUENCE</scope>
    <source>
        <strain evidence="2">CBS 133067</strain>
    </source>
</reference>
<dbReference type="EMBL" id="ML978121">
    <property type="protein sequence ID" value="KAF2104784.1"/>
    <property type="molecule type" value="Genomic_DNA"/>
</dbReference>
<feature type="region of interest" description="Disordered" evidence="1">
    <location>
        <begin position="1"/>
        <end position="64"/>
    </location>
</feature>
<name>A0A9P4MGT0_9PEZI</name>
<dbReference type="AlphaFoldDB" id="A0A9P4MGT0"/>
<dbReference type="SUPFAM" id="SSF50249">
    <property type="entry name" value="Nucleic acid-binding proteins"/>
    <property type="match status" value="2"/>
</dbReference>
<dbReference type="PANTHER" id="PTHR21166">
    <property type="entry name" value="CELL DIVISION CONTROL PROTEIN 24 OB DOMAIN-CONTAINING PROTEIN-RELATED"/>
    <property type="match status" value="1"/>
</dbReference>
<keyword evidence="3" id="KW-1185">Reference proteome</keyword>
<accession>A0A9P4MGT0</accession>
<dbReference type="GO" id="GO:0008310">
    <property type="term" value="F:single-stranded DNA 3'-5' DNA exonuclease activity"/>
    <property type="evidence" value="ECO:0007669"/>
    <property type="project" value="TreeGrafter"/>
</dbReference>
<dbReference type="GO" id="GO:0000712">
    <property type="term" value="P:resolution of meiotic recombination intermediates"/>
    <property type="evidence" value="ECO:0007669"/>
    <property type="project" value="TreeGrafter"/>
</dbReference>
<dbReference type="OrthoDB" id="3248508at2759"/>
<evidence type="ECO:0000313" key="2">
    <source>
        <dbReference type="EMBL" id="KAF2104784.1"/>
    </source>
</evidence>
<dbReference type="InterPro" id="IPR052469">
    <property type="entry name" value="MEIOB"/>
</dbReference>
<protein>
    <submittedName>
        <fullName evidence="2">Uncharacterized protein</fullName>
    </submittedName>
</protein>
<proteinExistence type="predicted"/>
<dbReference type="PANTHER" id="PTHR21166:SF2">
    <property type="entry name" value="CELL DIVISION CONTROL PROTEIN 24 OB DOMAIN-CONTAINING PROTEIN-RELATED"/>
    <property type="match status" value="1"/>
</dbReference>
<sequence>MAPQSPSIQSFFQPAAPSKAAHEARPAAVQQPPEPGDGFTEAEKQVHRPSTIEKTWNPPQEYDDVDISDLIPGPGCRTFMGRIVNFFDQQTPSKRPRAAKGCVKMIIKDDTGALTIRLWYANPLPALRLGHLVTIWTSHISNSEHGTFTSSTAPLFTSIFPERDRGCHLMLHEASDDGNLCKAPLGYRPGRPLRDLITLKNFIDGGYDIVGSRILVAVKWIGGRKKVTNKKGLENDVVSVGVFDHTAEATFTLWGPTTVSVTAWKTSQTILLFTSPGWRIDRKAWISLNASTCVDVDPSIEDAEWLRGFAQRITRREHTNPEFPQDIFDFEAALMSPQRVLWTLGDLDEFARAAPGERFMGYLSAIIMELNIVKYERRNMLLCNECCGVPLFANLVSTKCKQCEKQVALRINPRLLGPLIDETGTTTGGKLIVSTRAWEQLLGRTTSELVATSTEELRTIEQRLLFLRVNLVFGWAAEEAEGNVGRLCIWEVHA</sequence>
<gene>
    <name evidence="2" type="ORF">NA57DRAFT_29494</name>
</gene>
<evidence type="ECO:0000256" key="1">
    <source>
        <dbReference type="SAM" id="MobiDB-lite"/>
    </source>
</evidence>
<dbReference type="Proteomes" id="UP000799772">
    <property type="component" value="Unassembled WGS sequence"/>
</dbReference>
<dbReference type="Gene3D" id="2.40.50.140">
    <property type="entry name" value="Nucleic acid-binding proteins"/>
    <property type="match status" value="1"/>
</dbReference>
<organism evidence="2 3">
    <name type="scientific">Rhizodiscina lignyota</name>
    <dbReference type="NCBI Taxonomy" id="1504668"/>
    <lineage>
        <taxon>Eukaryota</taxon>
        <taxon>Fungi</taxon>
        <taxon>Dikarya</taxon>
        <taxon>Ascomycota</taxon>
        <taxon>Pezizomycotina</taxon>
        <taxon>Dothideomycetes</taxon>
        <taxon>Pleosporomycetidae</taxon>
        <taxon>Aulographales</taxon>
        <taxon>Rhizodiscinaceae</taxon>
        <taxon>Rhizodiscina</taxon>
    </lineage>
</organism>
<comment type="caution">
    <text evidence="2">The sequence shown here is derived from an EMBL/GenBank/DDBJ whole genome shotgun (WGS) entry which is preliminary data.</text>
</comment>
<dbReference type="GO" id="GO:0003697">
    <property type="term" value="F:single-stranded DNA binding"/>
    <property type="evidence" value="ECO:0007669"/>
    <property type="project" value="TreeGrafter"/>
</dbReference>